<sequence>MRSYYKAYKKVGKIETSLAEKIEVMCYGCVYISPGVIRHIIRRHSKQLSRNVKDNLINVIESILKDPDYIGTKIKENNRITIEFVKKVDSILLLGMEVDKDEGYIYVSTLYPITKSKIDNKIYGGKLLSCSIE</sequence>
<evidence type="ECO:0000259" key="1">
    <source>
        <dbReference type="Pfam" id="PF18812"/>
    </source>
</evidence>
<dbReference type="Pfam" id="PF18812">
    <property type="entry name" value="PBECR3"/>
    <property type="match status" value="1"/>
</dbReference>
<proteinExistence type="predicted"/>
<dbReference type="InterPro" id="IPR041301">
    <property type="entry name" value="PBECR3"/>
</dbReference>
<dbReference type="eggNOG" id="ENOG5032TT6">
    <property type="taxonomic scope" value="Bacteria"/>
</dbReference>
<dbReference type="EMBL" id="MAPZ01000016">
    <property type="protein sequence ID" value="OBY11208.1"/>
    <property type="molecule type" value="Genomic_DNA"/>
</dbReference>
<evidence type="ECO:0000313" key="3">
    <source>
        <dbReference type="Proteomes" id="UP000092714"/>
    </source>
</evidence>
<reference evidence="2 3" key="1">
    <citation type="submission" date="2016-06" db="EMBL/GenBank/DDBJ databases">
        <authorList>
            <person name="Kjaerup R.B."/>
            <person name="Dalgaard T.S."/>
            <person name="Juul-Madsen H.R."/>
        </authorList>
    </citation>
    <scope>NUCLEOTIDE SEQUENCE [LARGE SCALE GENOMIC DNA]</scope>
    <source>
        <strain evidence="2 3">373-A1</strain>
    </source>
</reference>
<accession>A0A1B8RQW1</accession>
<dbReference type="Proteomes" id="UP000092714">
    <property type="component" value="Unassembled WGS sequence"/>
</dbReference>
<name>A0A1B8RQW1_9CLOT</name>
<gene>
    <name evidence="2" type="ORF">CP373A1_06855</name>
</gene>
<comment type="caution">
    <text evidence="2">The sequence shown here is derived from an EMBL/GenBank/DDBJ whole genome shotgun (WGS) entry which is preliminary data.</text>
</comment>
<protein>
    <recommendedName>
        <fullName evidence="1">Phage-Barnase-EndoU-ColicinE5/D-RelE like nuclease 3 domain-containing protein</fullName>
    </recommendedName>
</protein>
<feature type="domain" description="Phage-Barnase-EndoU-ColicinE5/D-RelE like nuclease 3" evidence="1">
    <location>
        <begin position="9"/>
        <end position="120"/>
    </location>
</feature>
<dbReference type="RefSeq" id="WP_065254462.1">
    <property type="nucleotide sequence ID" value="NZ_JADNCW010000001.1"/>
</dbReference>
<keyword evidence="3" id="KW-1185">Reference proteome</keyword>
<evidence type="ECO:0000313" key="2">
    <source>
        <dbReference type="EMBL" id="OBY11208.1"/>
    </source>
</evidence>
<dbReference type="OrthoDB" id="1683148at2"/>
<dbReference type="AlphaFoldDB" id="A0A1B8RQW1"/>
<organism evidence="2 3">
    <name type="scientific">Clostridium paraputrificum</name>
    <dbReference type="NCBI Taxonomy" id="29363"/>
    <lineage>
        <taxon>Bacteria</taxon>
        <taxon>Bacillati</taxon>
        <taxon>Bacillota</taxon>
        <taxon>Clostridia</taxon>
        <taxon>Eubacteriales</taxon>
        <taxon>Clostridiaceae</taxon>
        <taxon>Clostridium</taxon>
    </lineage>
</organism>